<protein>
    <submittedName>
        <fullName evidence="1">(wild Malaysian banana) hypothetical protein</fullName>
    </submittedName>
</protein>
<accession>A0A804KYP8</accession>
<name>A0A804KYP8_MUSAM</name>
<dbReference type="EnsemblPlants" id="Ma10_t21350.1">
    <property type="protein sequence ID" value="Ma10_p21350.1"/>
    <property type="gene ID" value="Ma10_g21350"/>
</dbReference>
<dbReference type="EMBL" id="HG996476">
    <property type="protein sequence ID" value="CAG1854202.1"/>
    <property type="molecule type" value="Genomic_DNA"/>
</dbReference>
<gene>
    <name evidence="1" type="ORF">GSMUA_324280.1</name>
</gene>
<evidence type="ECO:0000313" key="2">
    <source>
        <dbReference type="EnsemblPlants" id="Ma10_p21350.1"/>
    </source>
</evidence>
<sequence length="219" mass="25014">MDPSLAKRLWHMIRAACYMLRKGFCKHKLMMDLHLLLKRGKLAGKAIGNFVTFHHHHDRHTGSDAYPACSCRSMDPDFSFYNPKEVEFSCSNTPSYPSFFLTAKRKNRQRHGCYDIDVTALAQQLEMLNTEISEAESSAMASASPSPAPMWNVGKSPAAGRQLRVTDSPFRMMDGDGEADGRVDREAEEFIKRFYEKLRLQQSVPATPEYQYRSRRKPA</sequence>
<reference evidence="1" key="1">
    <citation type="submission" date="2021-03" db="EMBL/GenBank/DDBJ databases">
        <authorList>
            <consortium name="Genoscope - CEA"/>
            <person name="William W."/>
        </authorList>
    </citation>
    <scope>NUCLEOTIDE SEQUENCE</scope>
    <source>
        <strain evidence="1">Doubled-haploid Pahang</strain>
    </source>
</reference>
<proteinExistence type="predicted"/>
<evidence type="ECO:0000313" key="3">
    <source>
        <dbReference type="Proteomes" id="UP000012960"/>
    </source>
</evidence>
<evidence type="ECO:0000313" key="1">
    <source>
        <dbReference type="EMBL" id="CAG1854202.1"/>
    </source>
</evidence>
<dbReference type="AlphaFoldDB" id="A0A804KYP8"/>
<organism evidence="2 3">
    <name type="scientific">Musa acuminata subsp. malaccensis</name>
    <name type="common">Wild banana</name>
    <name type="synonym">Musa malaccensis</name>
    <dbReference type="NCBI Taxonomy" id="214687"/>
    <lineage>
        <taxon>Eukaryota</taxon>
        <taxon>Viridiplantae</taxon>
        <taxon>Streptophyta</taxon>
        <taxon>Embryophyta</taxon>
        <taxon>Tracheophyta</taxon>
        <taxon>Spermatophyta</taxon>
        <taxon>Magnoliopsida</taxon>
        <taxon>Liliopsida</taxon>
        <taxon>Zingiberales</taxon>
        <taxon>Musaceae</taxon>
        <taxon>Musa</taxon>
    </lineage>
</organism>
<dbReference type="Pfam" id="PF05553">
    <property type="entry name" value="DUF761"/>
    <property type="match status" value="1"/>
</dbReference>
<keyword evidence="3" id="KW-1185">Reference proteome</keyword>
<dbReference type="InterPro" id="IPR008480">
    <property type="entry name" value="DUF761_pln"/>
</dbReference>
<reference evidence="2" key="2">
    <citation type="submission" date="2021-05" db="UniProtKB">
        <authorList>
            <consortium name="EnsemblPlants"/>
        </authorList>
    </citation>
    <scope>IDENTIFICATION</scope>
    <source>
        <strain evidence="2">subsp. malaccensis</strain>
    </source>
</reference>
<dbReference type="Gramene" id="Ma10_t21350.1">
    <property type="protein sequence ID" value="Ma10_p21350.1"/>
    <property type="gene ID" value="Ma10_g21350"/>
</dbReference>
<dbReference type="OMA" id="HIGLFAC"/>
<dbReference type="PANTHER" id="PTHR33265:SF26">
    <property type="entry name" value="OS06G0554600 PROTEIN"/>
    <property type="match status" value="1"/>
</dbReference>
<dbReference type="PANTHER" id="PTHR33265">
    <property type="entry name" value="AVR9/CF-9 RAPIDLY ELICITED PROTEIN-RELATED"/>
    <property type="match status" value="1"/>
</dbReference>
<dbReference type="Proteomes" id="UP000012960">
    <property type="component" value="Unplaced"/>
</dbReference>
<dbReference type="FunCoup" id="A0A804KYP8">
    <property type="interactions" value="1820"/>
</dbReference>
<dbReference type="OrthoDB" id="696337at2759"/>
<dbReference type="InParanoid" id="A0A804KYP8"/>